<evidence type="ECO:0000313" key="3">
    <source>
        <dbReference type="EMBL" id="QDE38904.1"/>
    </source>
</evidence>
<feature type="signal peptide" evidence="1">
    <location>
        <begin position="1"/>
        <end position="15"/>
    </location>
</feature>
<dbReference type="PANTHER" id="PTHR39176:SF1">
    <property type="entry name" value="PERIPLASMIC PROTEIN"/>
    <property type="match status" value="1"/>
</dbReference>
<keyword evidence="4" id="KW-1185">Reference proteome</keyword>
<dbReference type="AlphaFoldDB" id="A0A4Y5Z1C5"/>
<dbReference type="Gene3D" id="1.20.1270.180">
    <property type="match status" value="1"/>
</dbReference>
<proteinExistence type="predicted"/>
<dbReference type="EMBL" id="CP041046">
    <property type="protein sequence ID" value="QDE38904.1"/>
    <property type="molecule type" value="Genomic_DNA"/>
</dbReference>
<dbReference type="OrthoDB" id="7340239at2"/>
<evidence type="ECO:0000259" key="2">
    <source>
        <dbReference type="Pfam" id="PF07007"/>
    </source>
</evidence>
<organism evidence="3 4">
    <name type="scientific">Luteibacter pinisoli</name>
    <dbReference type="NCBI Taxonomy" id="2589080"/>
    <lineage>
        <taxon>Bacteria</taxon>
        <taxon>Pseudomonadati</taxon>
        <taxon>Pseudomonadota</taxon>
        <taxon>Gammaproteobacteria</taxon>
        <taxon>Lysobacterales</taxon>
        <taxon>Rhodanobacteraceae</taxon>
        <taxon>Luteibacter</taxon>
    </lineage>
</organism>
<evidence type="ECO:0000256" key="1">
    <source>
        <dbReference type="SAM" id="SignalP"/>
    </source>
</evidence>
<protein>
    <submittedName>
        <fullName evidence="3">DUF1311 domain-containing protein</fullName>
    </submittedName>
</protein>
<evidence type="ECO:0000313" key="4">
    <source>
        <dbReference type="Proteomes" id="UP000316093"/>
    </source>
</evidence>
<dbReference type="Pfam" id="PF07007">
    <property type="entry name" value="LprI"/>
    <property type="match status" value="1"/>
</dbReference>
<dbReference type="RefSeq" id="WP_139980877.1">
    <property type="nucleotide sequence ID" value="NZ_CP041046.1"/>
</dbReference>
<reference evidence="3 4" key="1">
    <citation type="submission" date="2019-06" db="EMBL/GenBank/DDBJ databases">
        <title>A complete genome sequence for Luteibacter pinisoli MAH-14.</title>
        <authorList>
            <person name="Baltrus D.A."/>
        </authorList>
    </citation>
    <scope>NUCLEOTIDE SEQUENCE [LARGE SCALE GENOMIC DNA]</scope>
    <source>
        <strain evidence="3 4">MAH-14</strain>
    </source>
</reference>
<dbReference type="Proteomes" id="UP000316093">
    <property type="component" value="Chromosome"/>
</dbReference>
<gene>
    <name evidence="3" type="ORF">FIV34_06670</name>
</gene>
<name>A0A4Y5Z1C5_9GAMM</name>
<feature type="domain" description="Lysozyme inhibitor LprI-like N-terminal" evidence="2">
    <location>
        <begin position="35"/>
        <end position="124"/>
    </location>
</feature>
<dbReference type="InterPro" id="IPR009739">
    <property type="entry name" value="LprI-like_N"/>
</dbReference>
<accession>A0A4Y5Z1C5</accession>
<feature type="chain" id="PRO_5021207864" evidence="1">
    <location>
        <begin position="16"/>
        <end position="130"/>
    </location>
</feature>
<keyword evidence="1" id="KW-0732">Signal</keyword>
<dbReference type="PANTHER" id="PTHR39176">
    <property type="entry name" value="PERIPLASMIC PROTEIN-RELATED"/>
    <property type="match status" value="1"/>
</dbReference>
<dbReference type="KEGG" id="lpy:FIV34_06670"/>
<sequence length="130" mass="14086">MAAFATVLLAFSAHAAGAETTTDDSKPFRPAYYACVKASGGVTAALNDCIGTEHDYQDKRLNTAYQALRKSMTDVQRTALRNEERAWITSRDTSCAPDKDGGTGSMLDSNQCDLRETAQRAAALEARMTR</sequence>